<sequence length="111" mass="12618">MPEFVITEGTLWHGKWALCNAQSLSDKSLNVTEATDEDHGARCIEEYAGRCESSVLLTLKSGQFRSQIFVHPDPGRRVDAMPRKPFPNQQFRHSFAAGGERVRQWTRSAER</sequence>
<comment type="caution">
    <text evidence="1">The sequence shown here is derived from an EMBL/GenBank/DDBJ whole genome shotgun (WGS) entry which is preliminary data.</text>
</comment>
<reference evidence="1 2" key="1">
    <citation type="submission" date="2020-08" db="EMBL/GenBank/DDBJ databases">
        <title>Genomic Encyclopedia of Type Strains, Phase IV (KMG-IV): sequencing the most valuable type-strain genomes for metagenomic binning, comparative biology and taxonomic classification.</title>
        <authorList>
            <person name="Goeker M."/>
        </authorList>
    </citation>
    <scope>NUCLEOTIDE SEQUENCE [LARGE SCALE GENOMIC DNA]</scope>
    <source>
        <strain evidence="1 2">DSM 24105</strain>
    </source>
</reference>
<dbReference type="EMBL" id="JACIDN010000016">
    <property type="protein sequence ID" value="MBB3905646.1"/>
    <property type="molecule type" value="Genomic_DNA"/>
</dbReference>
<evidence type="ECO:0000313" key="1">
    <source>
        <dbReference type="EMBL" id="MBB3905646.1"/>
    </source>
</evidence>
<organism evidence="1 2">
    <name type="scientific">Methylobacterium brachythecii</name>
    <dbReference type="NCBI Taxonomy" id="1176177"/>
    <lineage>
        <taxon>Bacteria</taxon>
        <taxon>Pseudomonadati</taxon>
        <taxon>Pseudomonadota</taxon>
        <taxon>Alphaproteobacteria</taxon>
        <taxon>Hyphomicrobiales</taxon>
        <taxon>Methylobacteriaceae</taxon>
        <taxon>Methylobacterium</taxon>
    </lineage>
</organism>
<name>A0A7W6FA03_9HYPH</name>
<evidence type="ECO:0000313" key="2">
    <source>
        <dbReference type="Proteomes" id="UP000517759"/>
    </source>
</evidence>
<protein>
    <submittedName>
        <fullName evidence="1">Uncharacterized protein</fullName>
    </submittedName>
</protein>
<dbReference type="Proteomes" id="UP000517759">
    <property type="component" value="Unassembled WGS sequence"/>
</dbReference>
<dbReference type="AlphaFoldDB" id="A0A7W6FA03"/>
<accession>A0A7W6FA03</accession>
<gene>
    <name evidence="1" type="ORF">GGR33_005188</name>
</gene>
<proteinExistence type="predicted"/>